<name>A0A0F9YXY4_9BACT</name>
<protein>
    <recommendedName>
        <fullName evidence="3">Glycosyl transferase</fullName>
    </recommendedName>
</protein>
<dbReference type="SUPFAM" id="SSF53448">
    <property type="entry name" value="Nucleotide-diphospho-sugar transferases"/>
    <property type="match status" value="1"/>
</dbReference>
<sequence>MKNDEIIFCTYFDINFLLKGLALRSSLIKHNPNAKLWVLAFDKYTEEILNKMKLKGVTVVPFSDFEDKDLKAIKHTRSRVEYIWTCTPSWPLYVFNQNPSTKLVVYLDGDLYFYSSSTLAVNEIKDKSILAVEHRFPKGREHLSKSAGRFNVAFNVFRKDEIGIKCLKRWREQCIDWCYWKLEDGKLGDQMYLDEWPKLYKDNLIISKNIGVDAAPWNIFQYKVSNKNENVFLNNEKLICYHFHQFQILGPDHFSRVLGYTLSSDIVNNIYKPYEEELRKQYAIVKKYDTNFEIKPPQNNENKTQMLRQRLAKYFGPFYWKIKGWLRN</sequence>
<evidence type="ECO:0008006" key="3">
    <source>
        <dbReference type="Google" id="ProtNLM"/>
    </source>
</evidence>
<dbReference type="Proteomes" id="UP000034803">
    <property type="component" value="Unassembled WGS sequence"/>
</dbReference>
<dbReference type="Gene3D" id="3.90.550.10">
    <property type="entry name" value="Spore Coat Polysaccharide Biosynthesis Protein SpsA, Chain A"/>
    <property type="match status" value="1"/>
</dbReference>
<comment type="caution">
    <text evidence="1">The sequence shown here is derived from an EMBL/GenBank/DDBJ whole genome shotgun (WGS) entry which is preliminary data.</text>
</comment>
<dbReference type="EMBL" id="LBOI01000011">
    <property type="protein sequence ID" value="KKP31331.1"/>
    <property type="molecule type" value="Genomic_DNA"/>
</dbReference>
<evidence type="ECO:0000313" key="1">
    <source>
        <dbReference type="EMBL" id="KKP31331.1"/>
    </source>
</evidence>
<accession>A0A0F9YXY4</accession>
<gene>
    <name evidence="1" type="ORF">UR21_C0011G0012</name>
</gene>
<dbReference type="InterPro" id="IPR029044">
    <property type="entry name" value="Nucleotide-diphossugar_trans"/>
</dbReference>
<dbReference type="AlphaFoldDB" id="A0A0F9YXY4"/>
<evidence type="ECO:0000313" key="2">
    <source>
        <dbReference type="Proteomes" id="UP000034803"/>
    </source>
</evidence>
<proteinExistence type="predicted"/>
<reference evidence="1 2" key="1">
    <citation type="journal article" date="2015" name="Nature">
        <title>rRNA introns, odd ribosomes, and small enigmatic genomes across a large radiation of phyla.</title>
        <authorList>
            <person name="Brown C.T."/>
            <person name="Hug L.A."/>
            <person name="Thomas B.C."/>
            <person name="Sharon I."/>
            <person name="Castelle C.J."/>
            <person name="Singh A."/>
            <person name="Wilkins M.J."/>
            <person name="Williams K.H."/>
            <person name="Banfield J.F."/>
        </authorList>
    </citation>
    <scope>NUCLEOTIDE SEQUENCE [LARGE SCALE GENOMIC DNA]</scope>
</reference>
<organism evidence="1 2">
    <name type="scientific">Candidatus Woesebacteria bacterium GW2011_GWC2_31_9</name>
    <dbReference type="NCBI Taxonomy" id="1618586"/>
    <lineage>
        <taxon>Bacteria</taxon>
        <taxon>Candidatus Woeseibacteriota</taxon>
    </lineage>
</organism>